<comment type="caution">
    <text evidence="1">The sequence shown here is derived from an EMBL/GenBank/DDBJ whole genome shotgun (WGS) entry which is preliminary data.</text>
</comment>
<proteinExistence type="predicted"/>
<gene>
    <name evidence="1" type="ORF">M6B38_270950</name>
</gene>
<name>A0AAX6I836_IRIPA</name>
<reference evidence="1" key="2">
    <citation type="submission" date="2023-04" db="EMBL/GenBank/DDBJ databases">
        <authorList>
            <person name="Bruccoleri R.E."/>
            <person name="Oakeley E.J."/>
            <person name="Faust A.-M."/>
            <person name="Dessus-Babus S."/>
            <person name="Altorfer M."/>
            <person name="Burckhardt D."/>
            <person name="Oertli M."/>
            <person name="Naumann U."/>
            <person name="Petersen F."/>
            <person name="Wong J."/>
        </authorList>
    </citation>
    <scope>NUCLEOTIDE SEQUENCE</scope>
    <source>
        <strain evidence="1">GSM-AAB239-AS_SAM_17_03QT</strain>
        <tissue evidence="1">Leaf</tissue>
    </source>
</reference>
<reference evidence="1" key="1">
    <citation type="journal article" date="2023" name="GigaByte">
        <title>Genome assembly of the bearded iris, Iris pallida Lam.</title>
        <authorList>
            <person name="Bruccoleri R.E."/>
            <person name="Oakeley E.J."/>
            <person name="Faust A.M.E."/>
            <person name="Altorfer M."/>
            <person name="Dessus-Babus S."/>
            <person name="Burckhardt D."/>
            <person name="Oertli M."/>
            <person name="Naumann U."/>
            <person name="Petersen F."/>
            <person name="Wong J."/>
        </authorList>
    </citation>
    <scope>NUCLEOTIDE SEQUENCE</scope>
    <source>
        <strain evidence="1">GSM-AAB239-AS_SAM_17_03QT</strain>
    </source>
</reference>
<dbReference type="AlphaFoldDB" id="A0AAX6I836"/>
<protein>
    <submittedName>
        <fullName evidence="1">Uncharacterized protein</fullName>
    </submittedName>
</protein>
<evidence type="ECO:0000313" key="2">
    <source>
        <dbReference type="Proteomes" id="UP001140949"/>
    </source>
</evidence>
<organism evidence="1 2">
    <name type="scientific">Iris pallida</name>
    <name type="common">Sweet iris</name>
    <dbReference type="NCBI Taxonomy" id="29817"/>
    <lineage>
        <taxon>Eukaryota</taxon>
        <taxon>Viridiplantae</taxon>
        <taxon>Streptophyta</taxon>
        <taxon>Embryophyta</taxon>
        <taxon>Tracheophyta</taxon>
        <taxon>Spermatophyta</taxon>
        <taxon>Magnoliopsida</taxon>
        <taxon>Liliopsida</taxon>
        <taxon>Asparagales</taxon>
        <taxon>Iridaceae</taxon>
        <taxon>Iridoideae</taxon>
        <taxon>Irideae</taxon>
        <taxon>Iris</taxon>
    </lineage>
</organism>
<sequence length="54" mass="6015">MVLGAIQGSPLSHFVYFVGSQRKIIFVTTNCLLFCLNKIHTVIILSSECTEKLT</sequence>
<keyword evidence="2" id="KW-1185">Reference proteome</keyword>
<accession>A0AAX6I836</accession>
<dbReference type="EMBL" id="JANAVB010003748">
    <property type="protein sequence ID" value="KAJ6849161.1"/>
    <property type="molecule type" value="Genomic_DNA"/>
</dbReference>
<dbReference type="Proteomes" id="UP001140949">
    <property type="component" value="Unassembled WGS sequence"/>
</dbReference>
<evidence type="ECO:0000313" key="1">
    <source>
        <dbReference type="EMBL" id="KAJ6849161.1"/>
    </source>
</evidence>